<feature type="region of interest" description="Disordered" evidence="2">
    <location>
        <begin position="1"/>
        <end position="20"/>
    </location>
</feature>
<dbReference type="Gene3D" id="1.25.40.10">
    <property type="entry name" value="Tetratricopeptide repeat domain"/>
    <property type="match status" value="1"/>
</dbReference>
<gene>
    <name evidence="6" type="ORF">JBS370_LOCUS27030</name>
    <name evidence="5" type="ORF">ZHD862_LOCUS33700</name>
</gene>
<dbReference type="SUPFAM" id="SSF48452">
    <property type="entry name" value="TPR-like"/>
    <property type="match status" value="1"/>
</dbReference>
<name>A0A815LYS0_9BILA</name>
<reference evidence="5" key="1">
    <citation type="submission" date="2021-02" db="EMBL/GenBank/DDBJ databases">
        <authorList>
            <person name="Nowell W R."/>
        </authorList>
    </citation>
    <scope>NUCLEOTIDE SEQUENCE</scope>
</reference>
<evidence type="ECO:0000313" key="5">
    <source>
        <dbReference type="EMBL" id="CAF1415077.1"/>
    </source>
</evidence>
<protein>
    <submittedName>
        <fullName evidence="5">Uncharacterized protein</fullName>
    </submittedName>
</protein>
<dbReference type="EMBL" id="CAJNOT010004083">
    <property type="protein sequence ID" value="CAF1415077.1"/>
    <property type="molecule type" value="Genomic_DNA"/>
</dbReference>
<comment type="caution">
    <text evidence="5">The sequence shown here is derived from an EMBL/GenBank/DDBJ whole genome shotgun (WGS) entry which is preliminary data.</text>
</comment>
<dbReference type="InterPro" id="IPR011990">
    <property type="entry name" value="TPR-like_helical_dom_sf"/>
</dbReference>
<dbReference type="InterPro" id="IPR018834">
    <property type="entry name" value="DNA/RNA-bd_Est1-type"/>
</dbReference>
<evidence type="ECO:0000259" key="4">
    <source>
        <dbReference type="Pfam" id="PF10374"/>
    </source>
</evidence>
<keyword evidence="1" id="KW-0866">Nonsense-mediated mRNA decay</keyword>
<dbReference type="Pfam" id="PF10373">
    <property type="entry name" value="EST1_DNA_bind"/>
    <property type="match status" value="1"/>
</dbReference>
<dbReference type="AlphaFoldDB" id="A0A815LYS0"/>
<dbReference type="PANTHER" id="PTHR15696">
    <property type="entry name" value="SMG-7 SUPPRESSOR WITH MORPHOLOGICAL EFFECT ON GENITALIA PROTEIN 7"/>
    <property type="match status" value="1"/>
</dbReference>
<dbReference type="GO" id="GO:0042162">
    <property type="term" value="F:telomeric DNA binding"/>
    <property type="evidence" value="ECO:0007669"/>
    <property type="project" value="TreeGrafter"/>
</dbReference>
<dbReference type="Proteomes" id="UP000663864">
    <property type="component" value="Unassembled WGS sequence"/>
</dbReference>
<feature type="domain" description="Telomerase activating protein Est1-like N-terminal" evidence="4">
    <location>
        <begin position="77"/>
        <end position="108"/>
    </location>
</feature>
<dbReference type="GO" id="GO:0000184">
    <property type="term" value="P:nuclear-transcribed mRNA catabolic process, nonsense-mediated decay"/>
    <property type="evidence" value="ECO:0007669"/>
    <property type="project" value="UniProtKB-KW"/>
</dbReference>
<dbReference type="EMBL" id="CAJOBD010004950">
    <property type="protein sequence ID" value="CAF4014401.1"/>
    <property type="molecule type" value="Genomic_DNA"/>
</dbReference>
<evidence type="ECO:0000313" key="6">
    <source>
        <dbReference type="EMBL" id="CAF4014401.1"/>
    </source>
</evidence>
<evidence type="ECO:0000259" key="3">
    <source>
        <dbReference type="Pfam" id="PF10373"/>
    </source>
</evidence>
<dbReference type="InterPro" id="IPR019458">
    <property type="entry name" value="Est1-like_N"/>
</dbReference>
<dbReference type="GO" id="GO:0005697">
    <property type="term" value="C:telomerase holoenzyme complex"/>
    <property type="evidence" value="ECO:0007669"/>
    <property type="project" value="TreeGrafter"/>
</dbReference>
<organism evidence="5 7">
    <name type="scientific">Rotaria sordida</name>
    <dbReference type="NCBI Taxonomy" id="392033"/>
    <lineage>
        <taxon>Eukaryota</taxon>
        <taxon>Metazoa</taxon>
        <taxon>Spiralia</taxon>
        <taxon>Gnathifera</taxon>
        <taxon>Rotifera</taxon>
        <taxon>Eurotatoria</taxon>
        <taxon>Bdelloidea</taxon>
        <taxon>Philodinida</taxon>
        <taxon>Philodinidae</taxon>
        <taxon>Rotaria</taxon>
    </lineage>
</organism>
<accession>A0A815LYS0</accession>
<dbReference type="GO" id="GO:0070034">
    <property type="term" value="F:telomerase RNA binding"/>
    <property type="evidence" value="ECO:0007669"/>
    <property type="project" value="TreeGrafter"/>
</dbReference>
<dbReference type="InterPro" id="IPR045153">
    <property type="entry name" value="Est1/Ebs1-like"/>
</dbReference>
<feature type="compositionally biased region" description="Basic and acidic residues" evidence="2">
    <location>
        <begin position="1"/>
        <end position="13"/>
    </location>
</feature>
<evidence type="ECO:0000313" key="7">
    <source>
        <dbReference type="Proteomes" id="UP000663864"/>
    </source>
</evidence>
<proteinExistence type="predicted"/>
<feature type="domain" description="DNA/RNA-binding" evidence="3">
    <location>
        <begin position="115"/>
        <end position="175"/>
    </location>
</feature>
<evidence type="ECO:0000256" key="2">
    <source>
        <dbReference type="SAM" id="MobiDB-lite"/>
    </source>
</evidence>
<dbReference type="Pfam" id="PF10374">
    <property type="entry name" value="EST1"/>
    <property type="match status" value="1"/>
</dbReference>
<dbReference type="Proteomes" id="UP000663836">
    <property type="component" value="Unassembled WGS sequence"/>
</dbReference>
<evidence type="ECO:0000256" key="1">
    <source>
        <dbReference type="ARBA" id="ARBA00023161"/>
    </source>
</evidence>
<dbReference type="PANTHER" id="PTHR15696:SF7">
    <property type="entry name" value="NONSENSE-MEDIATED MRNA DECAY FACTOR"/>
    <property type="match status" value="1"/>
</dbReference>
<sequence>MNHRTKNEVSEGQKKRKKKNNTISLSKRLSDCYAGHHSLQNIFNLETCPLRDKFKQICERHLLDDPIDYAVNIIRSTTKIENLIQSLLKLIHKCFICLGDISRYLTEYDGCIQTAEKYYAMTILLNPEIGMALNQLGTLCGRSNRSCNAPFFYLLYLSPIYPFDDDKDNLQMIFE</sequence>